<dbReference type="Pfam" id="PF00076">
    <property type="entry name" value="RRM_1"/>
    <property type="match status" value="1"/>
</dbReference>
<protein>
    <recommendedName>
        <fullName evidence="5">Eukaryotic translation initiation factor 3 subunit G</fullName>
        <shortName evidence="5">eIF3g</shortName>
    </recommendedName>
    <alternativeName>
        <fullName evidence="5">Eukaryotic translation initiation factor 3 RNA-binding subunit</fullName>
        <shortName evidence="5">eIF-3 RNA-binding subunit</shortName>
    </alternativeName>
    <alternativeName>
        <fullName evidence="5">Eukaryotic translation initiation factor 3 subunit 4</fullName>
    </alternativeName>
</protein>
<comment type="caution">
    <text evidence="9">The sequence shown here is derived from an EMBL/GenBank/DDBJ whole genome shotgun (WGS) entry which is preliminary data.</text>
</comment>
<dbReference type="InterPro" id="IPR017334">
    <property type="entry name" value="eIF3_g"/>
</dbReference>
<dbReference type="PIRSF" id="PIRSF037949">
    <property type="entry name" value="Transl_init_eIF-3_RNA-bind"/>
    <property type="match status" value="1"/>
</dbReference>
<comment type="similarity">
    <text evidence="5">Belongs to the eIF-3 subunit G family.</text>
</comment>
<keyword evidence="10" id="KW-1185">Reference proteome</keyword>
<dbReference type="CDD" id="cd12408">
    <property type="entry name" value="RRM_eIF3G_like"/>
    <property type="match status" value="1"/>
</dbReference>
<keyword evidence="4 5" id="KW-0648">Protein biosynthesis</keyword>
<comment type="subcellular location">
    <subcellularLocation>
        <location evidence="5">Cytoplasm</location>
    </subcellularLocation>
</comment>
<dbReference type="GO" id="GO:0003723">
    <property type="term" value="F:RNA binding"/>
    <property type="evidence" value="ECO:0007669"/>
    <property type="project" value="UniProtKB-UniRule"/>
</dbReference>
<dbReference type="SMART" id="SM00360">
    <property type="entry name" value="RRM"/>
    <property type="match status" value="1"/>
</dbReference>
<evidence type="ECO:0000256" key="4">
    <source>
        <dbReference type="ARBA" id="ARBA00022917"/>
    </source>
</evidence>
<evidence type="ECO:0000256" key="5">
    <source>
        <dbReference type="HAMAP-Rule" id="MF_03006"/>
    </source>
</evidence>
<dbReference type="EMBL" id="SEYY01020358">
    <property type="protein sequence ID" value="KAB7497361.1"/>
    <property type="molecule type" value="Genomic_DNA"/>
</dbReference>
<keyword evidence="1 5" id="KW-0963">Cytoplasm</keyword>
<dbReference type="Proteomes" id="UP000326759">
    <property type="component" value="Unassembled WGS sequence"/>
</dbReference>
<sequence>MIKKVKVISHYKIEKHRVAKSIAQRKTWKKFGLSDNDKPGPNPATTIGAEEVQMQFLSSKDEDPNESDDLKKKLIDSQKGQVKCRLCKEDHWTKQCPYKDKLEPLRSSLMDDEKDEEPAAAAPQEKKTGIPGKYVPPSMREGGSKKGESMISNRRDETATVRVTNLSENTREQDLQELFRPFGEISRIFLAKDKFTMASKGFAFINYKRRDDAARAIQVINGFGYDHLILNVEWAKPSTNQ</sequence>
<dbReference type="PROSITE" id="PS50102">
    <property type="entry name" value="RRM"/>
    <property type="match status" value="1"/>
</dbReference>
<dbReference type="InterPro" id="IPR012677">
    <property type="entry name" value="Nucleotide-bd_a/b_plait_sf"/>
</dbReference>
<comment type="subunit">
    <text evidence="5">Component of the eukaryotic translation initiation factor 3 (eIF-3) complex.</text>
</comment>
<accession>A0A5N5ST24</accession>
<keyword evidence="2 5" id="KW-0396">Initiation factor</keyword>
<dbReference type="GO" id="GO:0005852">
    <property type="term" value="C:eukaryotic translation initiation factor 3 complex"/>
    <property type="evidence" value="ECO:0007669"/>
    <property type="project" value="UniProtKB-UniRule"/>
</dbReference>
<dbReference type="GO" id="GO:0003743">
    <property type="term" value="F:translation initiation factor activity"/>
    <property type="evidence" value="ECO:0007669"/>
    <property type="project" value="UniProtKB-UniRule"/>
</dbReference>
<dbReference type="AlphaFoldDB" id="A0A5N5ST24"/>
<feature type="compositionally biased region" description="Basic and acidic residues" evidence="7">
    <location>
        <begin position="142"/>
        <end position="159"/>
    </location>
</feature>
<organism evidence="9 10">
    <name type="scientific">Armadillidium nasatum</name>
    <dbReference type="NCBI Taxonomy" id="96803"/>
    <lineage>
        <taxon>Eukaryota</taxon>
        <taxon>Metazoa</taxon>
        <taxon>Ecdysozoa</taxon>
        <taxon>Arthropoda</taxon>
        <taxon>Crustacea</taxon>
        <taxon>Multicrustacea</taxon>
        <taxon>Malacostraca</taxon>
        <taxon>Eumalacostraca</taxon>
        <taxon>Peracarida</taxon>
        <taxon>Isopoda</taxon>
        <taxon>Oniscidea</taxon>
        <taxon>Crinocheta</taxon>
        <taxon>Armadillidiidae</taxon>
        <taxon>Armadillidium</taxon>
    </lineage>
</organism>
<dbReference type="InterPro" id="IPR035979">
    <property type="entry name" value="RBD_domain_sf"/>
</dbReference>
<comment type="function">
    <text evidence="5">RNA-binding component of the eukaryotic translation initiation factor 3 (eIF-3) complex, which is involved in protein synthesis of a specialized repertoire of mRNAs and, together with other initiation factors, stimulates binding of mRNA and methionyl-tRNAi to the 40S ribosome. The eIF-3 complex specifically targets and initiates translation of a subset of mRNAs involved in cell proliferation. This subunit can bind 18S rRNA.</text>
</comment>
<dbReference type="CDD" id="cd12933">
    <property type="entry name" value="eIF3G"/>
    <property type="match status" value="1"/>
</dbReference>
<dbReference type="GO" id="GO:0016282">
    <property type="term" value="C:eukaryotic 43S preinitiation complex"/>
    <property type="evidence" value="ECO:0007669"/>
    <property type="project" value="UniProtKB-UniRule"/>
</dbReference>
<dbReference type="InterPro" id="IPR034240">
    <property type="entry name" value="eIF3G_RRM"/>
</dbReference>
<dbReference type="HAMAP" id="MF_03006">
    <property type="entry name" value="eIF3g"/>
    <property type="match status" value="1"/>
</dbReference>
<keyword evidence="3 6" id="KW-0694">RNA-binding</keyword>
<evidence type="ECO:0000256" key="7">
    <source>
        <dbReference type="SAM" id="MobiDB-lite"/>
    </source>
</evidence>
<gene>
    <name evidence="9" type="primary">eif3g_0</name>
    <name evidence="9" type="ORF">Anas_07369</name>
</gene>
<evidence type="ECO:0000256" key="2">
    <source>
        <dbReference type="ARBA" id="ARBA00022540"/>
    </source>
</evidence>
<proteinExistence type="inferred from homology"/>
<dbReference type="InterPro" id="IPR000504">
    <property type="entry name" value="RRM_dom"/>
</dbReference>
<evidence type="ECO:0000313" key="10">
    <source>
        <dbReference type="Proteomes" id="UP000326759"/>
    </source>
</evidence>
<evidence type="ECO:0000313" key="9">
    <source>
        <dbReference type="EMBL" id="KAB7497361.1"/>
    </source>
</evidence>
<evidence type="ECO:0000256" key="6">
    <source>
        <dbReference type="PROSITE-ProRule" id="PRU00176"/>
    </source>
</evidence>
<dbReference type="SUPFAM" id="SSF54928">
    <property type="entry name" value="RNA-binding domain, RBD"/>
    <property type="match status" value="1"/>
</dbReference>
<evidence type="ECO:0000256" key="3">
    <source>
        <dbReference type="ARBA" id="ARBA00022884"/>
    </source>
</evidence>
<dbReference type="PANTHER" id="PTHR10352">
    <property type="entry name" value="EUKARYOTIC TRANSLATION INITIATION FACTOR 3 SUBUNIT G"/>
    <property type="match status" value="1"/>
</dbReference>
<reference evidence="9 10" key="1">
    <citation type="journal article" date="2019" name="PLoS Biol.">
        <title>Sex chromosomes control vertical transmission of feminizing Wolbachia symbionts in an isopod.</title>
        <authorList>
            <person name="Becking T."/>
            <person name="Chebbi M.A."/>
            <person name="Giraud I."/>
            <person name="Moumen B."/>
            <person name="Laverre T."/>
            <person name="Caubet Y."/>
            <person name="Peccoud J."/>
            <person name="Gilbert C."/>
            <person name="Cordaux R."/>
        </authorList>
    </citation>
    <scope>NUCLEOTIDE SEQUENCE [LARGE SCALE GENOMIC DNA]</scope>
    <source>
        <strain evidence="9">ANa2</strain>
        <tissue evidence="9">Whole body excluding digestive tract and cuticle</tissue>
    </source>
</reference>
<dbReference type="GO" id="GO:0001732">
    <property type="term" value="P:formation of cytoplasmic translation initiation complex"/>
    <property type="evidence" value="ECO:0007669"/>
    <property type="project" value="UniProtKB-UniRule"/>
</dbReference>
<dbReference type="GO" id="GO:0033290">
    <property type="term" value="C:eukaryotic 48S preinitiation complex"/>
    <property type="evidence" value="ECO:0007669"/>
    <property type="project" value="UniProtKB-UniRule"/>
</dbReference>
<feature type="region of interest" description="Disordered" evidence="7">
    <location>
        <begin position="111"/>
        <end position="160"/>
    </location>
</feature>
<dbReference type="InterPro" id="IPR024675">
    <property type="entry name" value="eIF3g_N"/>
</dbReference>
<evidence type="ECO:0000256" key="1">
    <source>
        <dbReference type="ARBA" id="ARBA00022490"/>
    </source>
</evidence>
<feature type="domain" description="RRM" evidence="8">
    <location>
        <begin position="159"/>
        <end position="237"/>
    </location>
</feature>
<name>A0A5N5ST24_9CRUS</name>
<dbReference type="Pfam" id="PF12353">
    <property type="entry name" value="eIF3g"/>
    <property type="match status" value="1"/>
</dbReference>
<dbReference type="OrthoDB" id="639027at2759"/>
<evidence type="ECO:0000259" key="8">
    <source>
        <dbReference type="PROSITE" id="PS50102"/>
    </source>
</evidence>
<dbReference type="Gene3D" id="3.30.70.330">
    <property type="match status" value="1"/>
</dbReference>